<organism evidence="2 3">
    <name type="scientific">Prevotella bivia DNF00320</name>
    <dbReference type="NCBI Taxonomy" id="1401068"/>
    <lineage>
        <taxon>Bacteria</taxon>
        <taxon>Pseudomonadati</taxon>
        <taxon>Bacteroidota</taxon>
        <taxon>Bacteroidia</taxon>
        <taxon>Bacteroidales</taxon>
        <taxon>Prevotellaceae</taxon>
        <taxon>Prevotella</taxon>
    </lineage>
</organism>
<name>A0A096CE96_9BACT</name>
<accession>A0A096CE96</accession>
<dbReference type="PROSITE" id="PS51257">
    <property type="entry name" value="PROKAR_LIPOPROTEIN"/>
    <property type="match status" value="1"/>
</dbReference>
<dbReference type="Proteomes" id="UP000029525">
    <property type="component" value="Unassembled WGS sequence"/>
</dbReference>
<dbReference type="InterPro" id="IPR025396">
    <property type="entry name" value="DUF4302"/>
</dbReference>
<dbReference type="RefSeq" id="WP_036868285.1">
    <property type="nucleotide sequence ID" value="NZ_JRNQ01000075.1"/>
</dbReference>
<keyword evidence="1" id="KW-0732">Signal</keyword>
<evidence type="ECO:0000313" key="3">
    <source>
        <dbReference type="Proteomes" id="UP000029525"/>
    </source>
</evidence>
<evidence type="ECO:0000256" key="1">
    <source>
        <dbReference type="SAM" id="SignalP"/>
    </source>
</evidence>
<dbReference type="OrthoDB" id="1150854at2"/>
<dbReference type="EMBL" id="JRNQ01000075">
    <property type="protein sequence ID" value="KGF43579.1"/>
    <property type="molecule type" value="Genomic_DNA"/>
</dbReference>
<sequence length="427" mass="47841">MKKIYSLAFALVALLAITSCKNEIDDVFDQPSAERISAELQKTKEVLTSAKNGWCLEFFGKRDLGGYNILLKFDANNNVTAASELTEDVNETATSHYALTQSKGAILSFDTYNSIYHKFAAPVPDNDGMMGEVEYRIMRVTNDSIFLTGKKHETPVVMVRMDEKKSWANYLTEVHEVEKVMVNKWSLYTNGKDVQRGRGNNHTLTLVNTKDGAHSEVLMPYIIKPDGMHFYKTYNINGKDLTGFSYPATTGGKYTEMKDKTVTLEEFILPLTEQITENQWFVDPSLCKGLPKQCLNQMPRVMQGVEEVIAAVWLGKDKDGAFGIGFKSSRYIAYLHLKSQVVSDTAIKFAFARTYSGDGKFYFNNGYAFLAYAFAGTLDGKLQFVTKEWNISADNVKRPTVLTLTDKDNSANVIVLKATAVEKPFGN</sequence>
<feature type="signal peptide" evidence="1">
    <location>
        <begin position="1"/>
        <end position="21"/>
    </location>
</feature>
<proteinExistence type="predicted"/>
<dbReference type="AlphaFoldDB" id="A0A096CE96"/>
<evidence type="ECO:0008006" key="4">
    <source>
        <dbReference type="Google" id="ProtNLM"/>
    </source>
</evidence>
<evidence type="ECO:0000313" key="2">
    <source>
        <dbReference type="EMBL" id="KGF43579.1"/>
    </source>
</evidence>
<feature type="chain" id="PRO_5001926153" description="DUF4302 domain-containing protein" evidence="1">
    <location>
        <begin position="22"/>
        <end position="427"/>
    </location>
</feature>
<reference evidence="2 3" key="1">
    <citation type="submission" date="2014-07" db="EMBL/GenBank/DDBJ databases">
        <authorList>
            <person name="McCorrison J."/>
            <person name="Sanka R."/>
            <person name="Torralba M."/>
            <person name="Gillis M."/>
            <person name="Haft D.H."/>
            <person name="Methe B."/>
            <person name="Sutton G."/>
            <person name="Nelson K.E."/>
        </authorList>
    </citation>
    <scope>NUCLEOTIDE SEQUENCE [LARGE SCALE GENOMIC DNA]</scope>
    <source>
        <strain evidence="2 3">DNF00320</strain>
    </source>
</reference>
<dbReference type="Pfam" id="PF14135">
    <property type="entry name" value="DUF4302"/>
    <property type="match status" value="1"/>
</dbReference>
<comment type="caution">
    <text evidence="2">The sequence shown here is derived from an EMBL/GenBank/DDBJ whole genome shotgun (WGS) entry which is preliminary data.</text>
</comment>
<protein>
    <recommendedName>
        <fullName evidence="4">DUF4302 domain-containing protein</fullName>
    </recommendedName>
</protein>
<gene>
    <name evidence="2" type="ORF">HMPREF0647_09680</name>
</gene>